<keyword evidence="8 13" id="KW-0274">FAD</keyword>
<evidence type="ECO:0000256" key="11">
    <source>
        <dbReference type="ARBA" id="ARBA00023027"/>
    </source>
</evidence>
<dbReference type="InterPro" id="IPR004099">
    <property type="entry name" value="Pyr_nucl-diS_OxRdtase_dimer"/>
</dbReference>
<dbReference type="PIRSF" id="PIRSF000350">
    <property type="entry name" value="Mercury_reductase_MerA"/>
    <property type="match status" value="1"/>
</dbReference>
<dbReference type="Gene3D" id="3.50.50.60">
    <property type="entry name" value="FAD/NAD(P)-binding domain"/>
    <property type="match status" value="2"/>
</dbReference>
<feature type="binding site" evidence="13">
    <location>
        <begin position="188"/>
        <end position="195"/>
    </location>
    <ligand>
        <name>NAD(+)</name>
        <dbReference type="ChEBI" id="CHEBI:57540"/>
    </ligand>
</feature>
<feature type="domain" description="FAD/NAD(P)-binding" evidence="15">
    <location>
        <begin position="13"/>
        <end position="334"/>
    </location>
</feature>
<dbReference type="GO" id="GO:0005829">
    <property type="term" value="C:cytosol"/>
    <property type="evidence" value="ECO:0007669"/>
    <property type="project" value="TreeGrafter"/>
</dbReference>
<dbReference type="PANTHER" id="PTHR22912:SF93">
    <property type="entry name" value="SOLUBLE PYRIDINE NUCLEOTIDE TRANSHYDROGENASE"/>
    <property type="match status" value="1"/>
</dbReference>
<dbReference type="GO" id="GO:0006103">
    <property type="term" value="P:2-oxoglutarate metabolic process"/>
    <property type="evidence" value="ECO:0007669"/>
    <property type="project" value="TreeGrafter"/>
</dbReference>
<evidence type="ECO:0000313" key="16">
    <source>
        <dbReference type="EMBL" id="WNM58066.1"/>
    </source>
</evidence>
<organism evidence="16 17">
    <name type="scientific">Candidatus Nitrospira allomarina</name>
    <dbReference type="NCBI Taxonomy" id="3020900"/>
    <lineage>
        <taxon>Bacteria</taxon>
        <taxon>Pseudomonadati</taxon>
        <taxon>Nitrospirota</taxon>
        <taxon>Nitrospiria</taxon>
        <taxon>Nitrospirales</taxon>
        <taxon>Nitrospiraceae</taxon>
        <taxon>Nitrospira</taxon>
    </lineage>
</organism>
<evidence type="ECO:0000256" key="10">
    <source>
        <dbReference type="ARBA" id="ARBA00023002"/>
    </source>
</evidence>
<dbReference type="InterPro" id="IPR001100">
    <property type="entry name" value="Pyr_nuc-diS_OxRdtase"/>
</dbReference>
<comment type="cofactor">
    <cofactor evidence="13">
        <name>FAD</name>
        <dbReference type="ChEBI" id="CHEBI:57692"/>
    </cofactor>
    <text evidence="13">Binds 1 FAD per subunit.</text>
</comment>
<dbReference type="SUPFAM" id="SSF51905">
    <property type="entry name" value="FAD/NAD(P)-binding domain"/>
    <property type="match status" value="1"/>
</dbReference>
<keyword evidence="17" id="KW-1185">Reference proteome</keyword>
<accession>A0AA96JWM2</accession>
<dbReference type="Gene3D" id="3.30.390.30">
    <property type="match status" value="1"/>
</dbReference>
<evidence type="ECO:0000256" key="12">
    <source>
        <dbReference type="ARBA" id="ARBA00031183"/>
    </source>
</evidence>
<dbReference type="AlphaFoldDB" id="A0AA96JWM2"/>
<comment type="similarity">
    <text evidence="3">Belongs to the class-I pyridine nucleotide-disulfide oxidoreductase family.</text>
</comment>
<dbReference type="Proteomes" id="UP001302719">
    <property type="component" value="Chromosome"/>
</dbReference>
<dbReference type="EMBL" id="CP116967">
    <property type="protein sequence ID" value="WNM58066.1"/>
    <property type="molecule type" value="Genomic_DNA"/>
</dbReference>
<dbReference type="FunFam" id="3.30.390.30:FF:000001">
    <property type="entry name" value="Dihydrolipoyl dehydrogenase"/>
    <property type="match status" value="1"/>
</dbReference>
<dbReference type="Pfam" id="PF07992">
    <property type="entry name" value="Pyr_redox_2"/>
    <property type="match status" value="1"/>
</dbReference>
<reference evidence="16 17" key="1">
    <citation type="submission" date="2023-01" db="EMBL/GenBank/DDBJ databases">
        <title>Cultivation and genomic characterization of new, ubiquitous marine nitrite-oxidizing bacteria from the Nitrospirales.</title>
        <authorList>
            <person name="Mueller A.J."/>
            <person name="Daebeler A."/>
            <person name="Herbold C.W."/>
            <person name="Kirkegaard R.H."/>
            <person name="Daims H."/>
        </authorList>
    </citation>
    <scope>NUCLEOTIDE SEQUENCE [LARGE SCALE GENOMIC DNA]</scope>
    <source>
        <strain evidence="16 17">VA</strain>
    </source>
</reference>
<evidence type="ECO:0000256" key="1">
    <source>
        <dbReference type="ARBA" id="ARBA00002842"/>
    </source>
</evidence>
<dbReference type="InterPro" id="IPR036188">
    <property type="entry name" value="FAD/NAD-bd_sf"/>
</dbReference>
<dbReference type="GO" id="GO:0004148">
    <property type="term" value="F:dihydrolipoyl dehydrogenase (NADH) activity"/>
    <property type="evidence" value="ECO:0007669"/>
    <property type="project" value="TreeGrafter"/>
</dbReference>
<feature type="domain" description="Pyridine nucleotide-disulphide oxidoreductase dimerisation" evidence="14">
    <location>
        <begin position="354"/>
        <end position="461"/>
    </location>
</feature>
<feature type="binding site" evidence="13">
    <location>
        <position position="60"/>
    </location>
    <ligand>
        <name>FAD</name>
        <dbReference type="ChEBI" id="CHEBI:57692"/>
    </ligand>
</feature>
<evidence type="ECO:0000256" key="9">
    <source>
        <dbReference type="ARBA" id="ARBA00022857"/>
    </source>
</evidence>
<comment type="subcellular location">
    <subcellularLocation>
        <location evidence="2">Cytoplasm</location>
    </subcellularLocation>
</comment>
<dbReference type="KEGG" id="nall:PP769_19175"/>
<evidence type="ECO:0000256" key="4">
    <source>
        <dbReference type="ARBA" id="ARBA00012772"/>
    </source>
</evidence>
<evidence type="ECO:0000256" key="8">
    <source>
        <dbReference type="ARBA" id="ARBA00022827"/>
    </source>
</evidence>
<evidence type="ECO:0000259" key="14">
    <source>
        <dbReference type="Pfam" id="PF02852"/>
    </source>
</evidence>
<dbReference type="PRINTS" id="PR00411">
    <property type="entry name" value="PNDRDTASEI"/>
</dbReference>
<dbReference type="InterPro" id="IPR023753">
    <property type="entry name" value="FAD/NAD-binding_dom"/>
</dbReference>
<dbReference type="InterPro" id="IPR016156">
    <property type="entry name" value="FAD/NAD-linked_Rdtase_dimer_sf"/>
</dbReference>
<evidence type="ECO:0000256" key="13">
    <source>
        <dbReference type="PIRSR" id="PIRSR000350-3"/>
    </source>
</evidence>
<sequence length="472" mass="51360">MSPQITTPSPFQYDLICIGSGPAGQRAAIQAAKVGKRVAVIEKKRAVGGACLETGTIPSKTFREAVLSFTGPQHHWGRLPETTKTRPTAAQLTTRVAEVIRIEGEVINDQLRRNDVEFLQGEASFVDPHTLLVHTDQHSQTLSSAHILIAVGTMPTPPPNIAVDGQYILDSDSIIHLQQLPRTMTVVGAGIIGIEYASMLGALGVEVTLVDSRIRPLEFLDGEIVDELIYQMRNHQVTFRLGETVEKLEIARTPSSKVVIHLASGKRLVSGLVLYSVGRTGATSTLHLEKAGLTVDARGRLQVDSHYRTTVPHILAAGDVIGFPSLAATSSEQGRLAACYAFNMEATPMTSLFPVGIYAIPEISMVGATEEQLTLEKVPYEVGVARYREIARGTIMGDPNGMMKLLFHRKDHRLLGVHVIGTGATELIHIGQAILHTERGLEYFLTTVFNYPTLAECYKVAALDAYNKLCEI</sequence>
<evidence type="ECO:0000259" key="15">
    <source>
        <dbReference type="Pfam" id="PF07992"/>
    </source>
</evidence>
<evidence type="ECO:0000256" key="6">
    <source>
        <dbReference type="ARBA" id="ARBA00022490"/>
    </source>
</evidence>
<dbReference type="SUPFAM" id="SSF55424">
    <property type="entry name" value="FAD/NAD-linked reductases, dimerisation (C-terminal) domain"/>
    <property type="match status" value="1"/>
</dbReference>
<dbReference type="NCBIfam" id="NF003585">
    <property type="entry name" value="PRK05249.1"/>
    <property type="match status" value="1"/>
</dbReference>
<dbReference type="GO" id="GO:0003957">
    <property type="term" value="F:NAD(P)+ transhydrogenase (Si-specific) activity"/>
    <property type="evidence" value="ECO:0007669"/>
    <property type="project" value="UniProtKB-EC"/>
</dbReference>
<dbReference type="InterPro" id="IPR050151">
    <property type="entry name" value="Class-I_Pyr_Nuc-Dis_Oxidored"/>
</dbReference>
<evidence type="ECO:0000256" key="7">
    <source>
        <dbReference type="ARBA" id="ARBA00022630"/>
    </source>
</evidence>
<dbReference type="PRINTS" id="PR00368">
    <property type="entry name" value="FADPNR"/>
</dbReference>
<dbReference type="PANTHER" id="PTHR22912">
    <property type="entry name" value="DISULFIDE OXIDOREDUCTASE"/>
    <property type="match status" value="1"/>
</dbReference>
<dbReference type="EC" id="1.6.1.1" evidence="4"/>
<keyword evidence="9" id="KW-0521">NADP</keyword>
<keyword evidence="7" id="KW-0285">Flavoprotein</keyword>
<evidence type="ECO:0000256" key="3">
    <source>
        <dbReference type="ARBA" id="ARBA00007532"/>
    </source>
</evidence>
<evidence type="ECO:0000256" key="2">
    <source>
        <dbReference type="ARBA" id="ARBA00004496"/>
    </source>
</evidence>
<evidence type="ECO:0000256" key="5">
    <source>
        <dbReference type="ARBA" id="ARBA00016603"/>
    </source>
</evidence>
<dbReference type="RefSeq" id="WP_312643358.1">
    <property type="nucleotide sequence ID" value="NZ_CP116967.1"/>
</dbReference>
<keyword evidence="13" id="KW-0547">Nucleotide-binding</keyword>
<protein>
    <recommendedName>
        <fullName evidence="5">Soluble pyridine nucleotide transhydrogenase</fullName>
        <ecNumber evidence="4">1.6.1.1</ecNumber>
    </recommendedName>
    <alternativeName>
        <fullName evidence="12">NAD(P)(+) transhydrogenase [B-specific]</fullName>
    </alternativeName>
</protein>
<evidence type="ECO:0000313" key="17">
    <source>
        <dbReference type="Proteomes" id="UP001302719"/>
    </source>
</evidence>
<feature type="binding site" evidence="13">
    <location>
        <position position="278"/>
    </location>
    <ligand>
        <name>NAD(+)</name>
        <dbReference type="ChEBI" id="CHEBI:57540"/>
    </ligand>
</feature>
<dbReference type="GO" id="GO:0050660">
    <property type="term" value="F:flavin adenine dinucleotide binding"/>
    <property type="evidence" value="ECO:0007669"/>
    <property type="project" value="TreeGrafter"/>
</dbReference>
<name>A0AA96JWM2_9BACT</name>
<keyword evidence="11 13" id="KW-0520">NAD</keyword>
<keyword evidence="6" id="KW-0963">Cytoplasm</keyword>
<keyword evidence="10 16" id="KW-0560">Oxidoreductase</keyword>
<feature type="binding site" evidence="13">
    <location>
        <position position="319"/>
    </location>
    <ligand>
        <name>FAD</name>
        <dbReference type="ChEBI" id="CHEBI:57692"/>
    </ligand>
</feature>
<gene>
    <name evidence="16" type="primary">sthA</name>
    <name evidence="16" type="ORF">PP769_19175</name>
</gene>
<dbReference type="Pfam" id="PF02852">
    <property type="entry name" value="Pyr_redox_dim"/>
    <property type="match status" value="1"/>
</dbReference>
<proteinExistence type="inferred from homology"/>
<comment type="function">
    <text evidence="1">Conversion of NADPH, generated by peripheral catabolic pathways, to NADH, which can enter the respiratory chain for energy generation.</text>
</comment>